<organism evidence="4 5">
    <name type="scientific">Streptomyces canus</name>
    <dbReference type="NCBI Taxonomy" id="58343"/>
    <lineage>
        <taxon>Bacteria</taxon>
        <taxon>Bacillati</taxon>
        <taxon>Actinomycetota</taxon>
        <taxon>Actinomycetes</taxon>
        <taxon>Kitasatosporales</taxon>
        <taxon>Streptomycetaceae</taxon>
        <taxon>Streptomyces</taxon>
        <taxon>Streptomyces aurantiacus group</taxon>
    </lineage>
</organism>
<evidence type="ECO:0000313" key="5">
    <source>
        <dbReference type="Proteomes" id="UP000053669"/>
    </source>
</evidence>
<dbReference type="RefSeq" id="WP_059205682.1">
    <property type="nucleotide sequence ID" value="NZ_KQ948658.1"/>
</dbReference>
<evidence type="ECO:0000256" key="1">
    <source>
        <dbReference type="ARBA" id="ARBA00022679"/>
    </source>
</evidence>
<feature type="domain" description="N-acetyltransferase" evidence="3">
    <location>
        <begin position="7"/>
        <end position="158"/>
    </location>
</feature>
<dbReference type="Gene3D" id="3.40.630.30">
    <property type="match status" value="1"/>
</dbReference>
<evidence type="ECO:0000256" key="2">
    <source>
        <dbReference type="ARBA" id="ARBA00023315"/>
    </source>
</evidence>
<keyword evidence="2" id="KW-0012">Acyltransferase</keyword>
<dbReference type="PROSITE" id="PS51186">
    <property type="entry name" value="GNAT"/>
    <property type="match status" value="1"/>
</dbReference>
<proteinExistence type="predicted"/>
<dbReference type="PANTHER" id="PTHR43877">
    <property type="entry name" value="AMINOALKYLPHOSPHONATE N-ACETYLTRANSFERASE-RELATED-RELATED"/>
    <property type="match status" value="1"/>
</dbReference>
<dbReference type="GO" id="GO:0016747">
    <property type="term" value="F:acyltransferase activity, transferring groups other than amino-acyl groups"/>
    <property type="evidence" value="ECO:0007669"/>
    <property type="project" value="InterPro"/>
</dbReference>
<dbReference type="EMBL" id="LMWU01000013">
    <property type="protein sequence ID" value="KUN72345.1"/>
    <property type="molecule type" value="Genomic_DNA"/>
</dbReference>
<dbReference type="Pfam" id="PF13508">
    <property type="entry name" value="Acetyltransf_7"/>
    <property type="match status" value="1"/>
</dbReference>
<evidence type="ECO:0000259" key="3">
    <source>
        <dbReference type="PROSITE" id="PS51186"/>
    </source>
</evidence>
<dbReference type="SUPFAM" id="SSF55729">
    <property type="entry name" value="Acyl-CoA N-acyltransferases (Nat)"/>
    <property type="match status" value="1"/>
</dbReference>
<dbReference type="InterPro" id="IPR050832">
    <property type="entry name" value="Bact_Acetyltransf"/>
</dbReference>
<evidence type="ECO:0000313" key="4">
    <source>
        <dbReference type="EMBL" id="KUN72345.1"/>
    </source>
</evidence>
<sequence length="160" mass="17662">MGSAPEPTVRSATASDADAVFRLLADFATTYRPDPDRFTTVTFPEVLRAAAEGRAEFLVAERNTQVIGYAYAARMPTLFAGGTVLELLELAVDTPRRGRGTGSRLVRAMQYRARHAQDVEITVPTRRAADFYRRLDFTETATYLKWPSPPPPPESSAPAR</sequence>
<gene>
    <name evidence="4" type="ORF">AQJ46_12850</name>
</gene>
<dbReference type="STRING" id="58343.AQJ46_12850"/>
<comment type="caution">
    <text evidence="4">The sequence shown here is derived from an EMBL/GenBank/DDBJ whole genome shotgun (WGS) entry which is preliminary data.</text>
</comment>
<accession>A0A117R5L4</accession>
<dbReference type="InterPro" id="IPR016181">
    <property type="entry name" value="Acyl_CoA_acyltransferase"/>
</dbReference>
<keyword evidence="1" id="KW-0808">Transferase</keyword>
<dbReference type="Proteomes" id="UP000053669">
    <property type="component" value="Unassembled WGS sequence"/>
</dbReference>
<protein>
    <recommendedName>
        <fullName evidence="3">N-acetyltransferase domain-containing protein</fullName>
    </recommendedName>
</protein>
<dbReference type="CDD" id="cd04301">
    <property type="entry name" value="NAT_SF"/>
    <property type="match status" value="1"/>
</dbReference>
<reference evidence="4 5" key="1">
    <citation type="submission" date="2015-10" db="EMBL/GenBank/DDBJ databases">
        <title>Draft genome sequence of Streptomyces canus DSM 40017, type strain for the species Streptomyces canus.</title>
        <authorList>
            <person name="Ruckert C."/>
            <person name="Winkler A."/>
            <person name="Kalinowski J."/>
            <person name="Kampfer P."/>
            <person name="Glaeser S."/>
        </authorList>
    </citation>
    <scope>NUCLEOTIDE SEQUENCE [LARGE SCALE GENOMIC DNA]</scope>
    <source>
        <strain evidence="4 5">DSM 40017</strain>
    </source>
</reference>
<dbReference type="InterPro" id="IPR000182">
    <property type="entry name" value="GNAT_dom"/>
</dbReference>
<name>A0A117R5L4_9ACTN</name>
<dbReference type="AlphaFoldDB" id="A0A117R5L4"/>